<keyword evidence="2" id="KW-0732">Signal</keyword>
<feature type="chain" id="PRO_5005188222" description="SRCR domain-containing protein" evidence="2">
    <location>
        <begin position="20"/>
        <end position="1048"/>
    </location>
</feature>
<evidence type="ECO:0000256" key="1">
    <source>
        <dbReference type="SAM" id="MobiDB-lite"/>
    </source>
</evidence>
<feature type="compositionally biased region" description="Low complexity" evidence="1">
    <location>
        <begin position="233"/>
        <end position="251"/>
    </location>
</feature>
<dbReference type="InParanoid" id="A0A0G4F850"/>
<accession>A0A0G4F850</accession>
<organism evidence="3 4">
    <name type="scientific">Vitrella brassicaformis (strain CCMP3155)</name>
    <dbReference type="NCBI Taxonomy" id="1169540"/>
    <lineage>
        <taxon>Eukaryota</taxon>
        <taxon>Sar</taxon>
        <taxon>Alveolata</taxon>
        <taxon>Colpodellida</taxon>
        <taxon>Vitrellaceae</taxon>
        <taxon>Vitrella</taxon>
    </lineage>
</organism>
<protein>
    <recommendedName>
        <fullName evidence="5">SRCR domain-containing protein</fullName>
    </recommendedName>
</protein>
<dbReference type="VEuPathDB" id="CryptoDB:Vbra_8906"/>
<dbReference type="PhylomeDB" id="A0A0G4F850"/>
<dbReference type="EMBL" id="CDMY01000388">
    <property type="protein sequence ID" value="CEM08884.1"/>
    <property type="molecule type" value="Genomic_DNA"/>
</dbReference>
<keyword evidence="4" id="KW-1185">Reference proteome</keyword>
<reference evidence="3 4" key="1">
    <citation type="submission" date="2014-11" db="EMBL/GenBank/DDBJ databases">
        <authorList>
            <person name="Zhu J."/>
            <person name="Qi W."/>
            <person name="Song R."/>
        </authorList>
    </citation>
    <scope>NUCLEOTIDE SEQUENCE [LARGE SCALE GENOMIC DNA]</scope>
</reference>
<dbReference type="AlphaFoldDB" id="A0A0G4F850"/>
<feature type="signal peptide" evidence="2">
    <location>
        <begin position="1"/>
        <end position="19"/>
    </location>
</feature>
<evidence type="ECO:0000313" key="3">
    <source>
        <dbReference type="EMBL" id="CEM08884.1"/>
    </source>
</evidence>
<gene>
    <name evidence="3" type="ORF">Vbra_8906</name>
</gene>
<evidence type="ECO:0008006" key="5">
    <source>
        <dbReference type="Google" id="ProtNLM"/>
    </source>
</evidence>
<feature type="region of interest" description="Disordered" evidence="1">
    <location>
        <begin position="113"/>
        <end position="139"/>
    </location>
</feature>
<name>A0A0G4F850_VITBC</name>
<evidence type="ECO:0000256" key="2">
    <source>
        <dbReference type="SAM" id="SignalP"/>
    </source>
</evidence>
<proteinExistence type="predicted"/>
<sequence length="1048" mass="114439">MRVFLVCVVLTTVTAVCPADSSCSTRRSLQSTTGPSGTAAPLESIWNATKAVKDMIKTKITGLSRLAGHSHTHSHGRRARRLSVPQTLANDAAPAKDALGRIRNMTKALVNSAKGALKGSSDGRRRRLQIPQGPNPLLSIQNETQSVKDIIKSRLGGLGRRMQETAFSDKYLDSLNLTEAVKEQIRSRVPFTRRRLQFSDEDLDVLNLTEAVKEQIRGKAPFTRRRQLQSSNATTTTTATPATTEAPEATTNDGPCQSPCTSKQWGDCVVKPADFAAEIDMLAGADLRAIANQTAYCRHFTSRDCPESTGDCEYNKDDESRDASDKYLDPFWGPATCRPTIDCGIHGDDDKTACEAISGCKWHGHEGSDSGEGDCRAEWTSAYEDKLVGEAAVCKQFVPLFYCESLPKAECDADQNCEYRAWGEDGECAVKDSVEEALEREMDDISDLSMCGPHVRCRHIGLSLQETCEADLACGWYAFGPDAPGLGVCFAHPAVLVAHPDFVDLSTDACKAKYGFHAVPWNCMYQSAMANDGGKTCYADGACTLLCEEWTSGGLSSCTANETYLYPMLFGEEFYKALDMVDRMDACQSQVDDQATSPYEEEVTTATWLTQEQQFKEKCPNMIDPRTVTVDTSSDPLPDTIARAQTAAAFEPPSKCLQANGCKALESGACVPDAANFTSRVNALSDSAKDFLLKGLECANIETEGSCTGDCQWVGTSCNMKDDVAMKLLYGVDSCGPGLDCITAQTKDTCLATPECHWDESDQECEISWSAMRDAAIGTDGKCEKYAPLVECGRLTAAQCNATIGCEYKSYGGDGWECEAREDLRRQLEKEYKKEEPSDLRTCGPEVRCHTMANDKSLCNRDKGCFHIDWWCGYCGASPVAMFGYPGLFHLSNSGCKRLLGMFMLPGQCAVEHYLAEDDGKTCLSNGACELWCSGHSNETECRANTTAIGENLLRLSAAAEDLYEQMVACGEAYESEEEQWWDSWQDPKMILINTANTTELERAVDYCGTLTDPNTVTQSTYEQSLTSTVNAASDAGTYTPTAESMKC</sequence>
<feature type="region of interest" description="Disordered" evidence="1">
    <location>
        <begin position="222"/>
        <end position="255"/>
    </location>
</feature>
<evidence type="ECO:0000313" key="4">
    <source>
        <dbReference type="Proteomes" id="UP000041254"/>
    </source>
</evidence>
<dbReference type="Proteomes" id="UP000041254">
    <property type="component" value="Unassembled WGS sequence"/>
</dbReference>